<dbReference type="GO" id="GO:0009279">
    <property type="term" value="C:cell outer membrane"/>
    <property type="evidence" value="ECO:0007669"/>
    <property type="project" value="UniProtKB-SubCell"/>
</dbReference>
<dbReference type="CDD" id="cd01347">
    <property type="entry name" value="ligand_gated_channel"/>
    <property type="match status" value="1"/>
</dbReference>
<evidence type="ECO:0000256" key="11">
    <source>
        <dbReference type="ARBA" id="ARBA00023136"/>
    </source>
</evidence>
<keyword evidence="4 14" id="KW-1134">Transmembrane beta strand</keyword>
<name>A0AAP9NRR6_9GAMM</name>
<keyword evidence="11 14" id="KW-0472">Membrane</keyword>
<dbReference type="Pfam" id="PF00593">
    <property type="entry name" value="TonB_dep_Rec_b-barrel"/>
    <property type="match status" value="1"/>
</dbReference>
<keyword evidence="10 15" id="KW-0798">TonB box</keyword>
<dbReference type="NCBIfam" id="TIGR01783">
    <property type="entry name" value="TonB-siderophor"/>
    <property type="match status" value="1"/>
</dbReference>
<dbReference type="GO" id="GO:0015891">
    <property type="term" value="P:siderophore transport"/>
    <property type="evidence" value="ECO:0007669"/>
    <property type="project" value="InterPro"/>
</dbReference>
<evidence type="ECO:0000256" key="4">
    <source>
        <dbReference type="ARBA" id="ARBA00022452"/>
    </source>
</evidence>
<gene>
    <name evidence="17" type="ORF">FX987_05150</name>
</gene>
<dbReference type="EMBL" id="CP054580">
    <property type="protein sequence ID" value="QKS27329.1"/>
    <property type="molecule type" value="Genomic_DNA"/>
</dbReference>
<evidence type="ECO:0000256" key="1">
    <source>
        <dbReference type="ARBA" id="ARBA00004571"/>
    </source>
</evidence>
<dbReference type="PROSITE" id="PS51257">
    <property type="entry name" value="PROKAR_LIPOPROTEIN"/>
    <property type="match status" value="1"/>
</dbReference>
<dbReference type="Pfam" id="PF07660">
    <property type="entry name" value="STN"/>
    <property type="match status" value="1"/>
</dbReference>
<dbReference type="RefSeq" id="WP_022519624.1">
    <property type="nucleotide sequence ID" value="NZ_CP054580.1"/>
</dbReference>
<evidence type="ECO:0000313" key="17">
    <source>
        <dbReference type="EMBL" id="QKS27329.1"/>
    </source>
</evidence>
<evidence type="ECO:0000313" key="18">
    <source>
        <dbReference type="Proteomes" id="UP000509761"/>
    </source>
</evidence>
<dbReference type="InterPro" id="IPR039426">
    <property type="entry name" value="TonB-dep_rcpt-like"/>
</dbReference>
<dbReference type="AlphaFoldDB" id="A0AAP9NRR6"/>
<evidence type="ECO:0000256" key="12">
    <source>
        <dbReference type="ARBA" id="ARBA00023170"/>
    </source>
</evidence>
<keyword evidence="18" id="KW-1185">Reference proteome</keyword>
<dbReference type="InterPro" id="IPR011662">
    <property type="entry name" value="Secretin/TonB_short_N"/>
</dbReference>
<sequence length="802" mass="88305">MTKPFNPKQTLISLRYHHGKPSCALGGIALGCALMSSMSLLPLQAAQAQTTDGQAQQAANQQAYSIEPGSLGSVLSQFANHAGIVLSFPANLTDDLQSAGLNGRYSVEEGFEQLLQGSGLKVVKRGPADYVMEKAGRAENMVLDTVAVVGSRISSDGYLAYSTSAGSKTDTPLIELAQSISVVTEEQLRARQPSSVEQAVAYTAGVRVEAAGMDPRFDLISVRGYPTVYHGDFLDGLRQPNSGWLSYYSTVPYNLERIEIVKGPDSMRYGQLSPGGLVNRVSKRPSADAPQEVQLQVGSHDHLQGQFDVGGDMGSDVQYRLVGVMRDAQTDIEQVDNDVSLLAPSLYWQISDHTDITFITQYQERQTSASPRPYQDGDNLTHFWSSDEDFDKLDQEQWALGYEFNHRWSDQLQLQQNVRYGQVDTTNQYLSAGTLSGTTLSRSSVGLYEEMESLSTDTRLMATFDQGGVEHQVMLGADYAYLENDVIYAGGSAPSIDIDNPDYSQPVAQPSNVWTNDSGETHRRGLYLQDQIKLDNWRLTAGIRRDWARDETRNNLTGTASESRDEKNTWRFGALYAFDSGLSPYFSYAQSFLPESGTDVSGNDFDPTEGEQFELGLKYQPAGSDAMLTAAIYQIDEANRKTTDLENPLFQVQTGEVRTRGLELEAVGNVTDDLRMTASYNYNRSEITADNDGNEGSDLANTPRHLASLWLDYRVPALERLRLSGGVRYIGSEYIDNANSNKNAAYSLFDMAAHYDFAGSLQGVRASLNATNVTDEEHISCEGIYCYRGAGRSLIGSIAYQW</sequence>
<dbReference type="PROSITE" id="PS52016">
    <property type="entry name" value="TONB_DEPENDENT_REC_3"/>
    <property type="match status" value="1"/>
</dbReference>
<evidence type="ECO:0000256" key="10">
    <source>
        <dbReference type="ARBA" id="ARBA00023077"/>
    </source>
</evidence>
<keyword evidence="7" id="KW-0732">Signal</keyword>
<evidence type="ECO:0000256" key="14">
    <source>
        <dbReference type="PROSITE-ProRule" id="PRU01360"/>
    </source>
</evidence>
<dbReference type="Gene3D" id="2.170.130.10">
    <property type="entry name" value="TonB-dependent receptor, plug domain"/>
    <property type="match status" value="1"/>
</dbReference>
<evidence type="ECO:0000256" key="3">
    <source>
        <dbReference type="ARBA" id="ARBA00022448"/>
    </source>
</evidence>
<evidence type="ECO:0000256" key="13">
    <source>
        <dbReference type="ARBA" id="ARBA00023237"/>
    </source>
</evidence>
<evidence type="ECO:0000256" key="2">
    <source>
        <dbReference type="ARBA" id="ARBA00009810"/>
    </source>
</evidence>
<reference evidence="17 18" key="1">
    <citation type="submission" date="2019-12" db="EMBL/GenBank/DDBJ databases">
        <title>Genome sequencing and assembly of endphytes of Porphyra tenera.</title>
        <authorList>
            <person name="Park J.M."/>
            <person name="Shin R."/>
            <person name="Jo S.H."/>
        </authorList>
    </citation>
    <scope>NUCLEOTIDE SEQUENCE [LARGE SCALE GENOMIC DNA]</scope>
    <source>
        <strain evidence="17 18">GPM3</strain>
    </source>
</reference>
<organism evidence="17 18">
    <name type="scientific">Vreelandella titanicae</name>
    <dbReference type="NCBI Taxonomy" id="664683"/>
    <lineage>
        <taxon>Bacteria</taxon>
        <taxon>Pseudomonadati</taxon>
        <taxon>Pseudomonadota</taxon>
        <taxon>Gammaproteobacteria</taxon>
        <taxon>Oceanospirillales</taxon>
        <taxon>Halomonadaceae</taxon>
        <taxon>Vreelandella</taxon>
    </lineage>
</organism>
<dbReference type="Gene3D" id="2.40.170.20">
    <property type="entry name" value="TonB-dependent receptor, beta-barrel domain"/>
    <property type="match status" value="1"/>
</dbReference>
<dbReference type="InterPro" id="IPR010105">
    <property type="entry name" value="TonB_sidphr_rcpt"/>
</dbReference>
<comment type="similarity">
    <text evidence="2 14 15">Belongs to the TonB-dependent receptor family.</text>
</comment>
<dbReference type="GO" id="GO:0015344">
    <property type="term" value="F:siderophore uptake transmembrane transporter activity"/>
    <property type="evidence" value="ECO:0007669"/>
    <property type="project" value="TreeGrafter"/>
</dbReference>
<dbReference type="Proteomes" id="UP000509761">
    <property type="component" value="Chromosome"/>
</dbReference>
<protein>
    <submittedName>
        <fullName evidence="17">Ferrichrome outer membrane transporter/phage receptor</fullName>
    </submittedName>
</protein>
<proteinExistence type="inferred from homology"/>
<dbReference type="SMART" id="SM00965">
    <property type="entry name" value="STN"/>
    <property type="match status" value="1"/>
</dbReference>
<dbReference type="SUPFAM" id="SSF56935">
    <property type="entry name" value="Porins"/>
    <property type="match status" value="1"/>
</dbReference>
<dbReference type="InterPro" id="IPR012910">
    <property type="entry name" value="Plug_dom"/>
</dbReference>
<evidence type="ECO:0000259" key="16">
    <source>
        <dbReference type="SMART" id="SM00965"/>
    </source>
</evidence>
<evidence type="ECO:0000256" key="15">
    <source>
        <dbReference type="RuleBase" id="RU003357"/>
    </source>
</evidence>
<feature type="domain" description="Secretin/TonB short N-terminal" evidence="16">
    <location>
        <begin position="84"/>
        <end position="135"/>
    </location>
</feature>
<keyword evidence="13 14" id="KW-0998">Cell outer membrane</keyword>
<dbReference type="Pfam" id="PF07715">
    <property type="entry name" value="Plug"/>
    <property type="match status" value="1"/>
</dbReference>
<evidence type="ECO:0000256" key="5">
    <source>
        <dbReference type="ARBA" id="ARBA00022496"/>
    </source>
</evidence>
<keyword evidence="3 14" id="KW-0813">Transport</keyword>
<evidence type="ECO:0000256" key="9">
    <source>
        <dbReference type="ARBA" id="ARBA00023065"/>
    </source>
</evidence>
<dbReference type="PANTHER" id="PTHR32552:SF68">
    <property type="entry name" value="FERRICHROME OUTER MEMBRANE TRANSPORTER_PHAGE RECEPTOR"/>
    <property type="match status" value="1"/>
</dbReference>
<keyword evidence="12 17" id="KW-0675">Receptor</keyword>
<dbReference type="InterPro" id="IPR036942">
    <property type="entry name" value="Beta-barrel_TonB_sf"/>
</dbReference>
<evidence type="ECO:0000256" key="8">
    <source>
        <dbReference type="ARBA" id="ARBA00023004"/>
    </source>
</evidence>
<dbReference type="InterPro" id="IPR037066">
    <property type="entry name" value="Plug_dom_sf"/>
</dbReference>
<dbReference type="InterPro" id="IPR000531">
    <property type="entry name" value="Beta-barrel_TonB"/>
</dbReference>
<dbReference type="Gene3D" id="3.55.50.30">
    <property type="match status" value="1"/>
</dbReference>
<dbReference type="PANTHER" id="PTHR32552">
    <property type="entry name" value="FERRICHROME IRON RECEPTOR-RELATED"/>
    <property type="match status" value="1"/>
</dbReference>
<comment type="subcellular location">
    <subcellularLocation>
        <location evidence="1 14">Cell outer membrane</location>
        <topology evidence="1 14">Multi-pass membrane protein</topology>
    </subcellularLocation>
</comment>
<accession>A0AAP9NRR6</accession>
<evidence type="ECO:0000256" key="6">
    <source>
        <dbReference type="ARBA" id="ARBA00022692"/>
    </source>
</evidence>
<dbReference type="GO" id="GO:0038023">
    <property type="term" value="F:signaling receptor activity"/>
    <property type="evidence" value="ECO:0007669"/>
    <property type="project" value="InterPro"/>
</dbReference>
<keyword evidence="8" id="KW-0408">Iron</keyword>
<keyword evidence="9" id="KW-0406">Ion transport</keyword>
<keyword evidence="5" id="KW-0410">Iron transport</keyword>
<keyword evidence="6 14" id="KW-0812">Transmembrane</keyword>
<evidence type="ECO:0000256" key="7">
    <source>
        <dbReference type="ARBA" id="ARBA00022729"/>
    </source>
</evidence>